<dbReference type="InterPro" id="IPR003439">
    <property type="entry name" value="ABC_transporter-like_ATP-bd"/>
</dbReference>
<dbReference type="PROSITE" id="PS50893">
    <property type="entry name" value="ABC_TRANSPORTER_2"/>
    <property type="match status" value="1"/>
</dbReference>
<evidence type="ECO:0000256" key="5">
    <source>
        <dbReference type="ARBA" id="ARBA00022840"/>
    </source>
</evidence>
<dbReference type="NCBIfam" id="TIGR01188">
    <property type="entry name" value="drrA"/>
    <property type="match status" value="1"/>
</dbReference>
<dbReference type="GO" id="GO:0005886">
    <property type="term" value="C:plasma membrane"/>
    <property type="evidence" value="ECO:0007669"/>
    <property type="project" value="UniProtKB-SubCell"/>
</dbReference>
<sequence>MDDVIVVENLVKKFKDVVAVNGISFSVKRAEIFGLLGPNGAGKTTTIHIIATLLRPTSGRVMVVGYDVVSNPYEVRKRIGIIFQDPSLDMDLSAYDNMYIHGRLYGLRGEELHRKIMELLDFVDLKQYANKIVRNFSGGMRRRLELARGLLHEPEILILDEPTIGLDPQTRARIWEYITRIQNEKGITILMTTHYMDEAEELCHRIAIMDRGKIVGMGTADELKQIIGSDIVIAKFDKPMCIDEEFVKECKILADGRTEIVVSNASKILPQIFEYAEAKGVKILEISYRRPTLNEVFLHLTGRELRESLEEHPLSPKIERMRRFR</sequence>
<dbReference type="BioCyc" id="IAGG583356:GHAH-265-MONOMER"/>
<evidence type="ECO:0000313" key="11">
    <source>
        <dbReference type="Proteomes" id="UP000001304"/>
    </source>
</evidence>
<dbReference type="PANTHER" id="PTHR43582">
    <property type="entry name" value="LINEARMYCIN RESISTANCE ATP-BINDING PROTEIN LNRL"/>
    <property type="match status" value="1"/>
</dbReference>
<evidence type="ECO:0000259" key="9">
    <source>
        <dbReference type="PROSITE" id="PS50893"/>
    </source>
</evidence>
<dbReference type="Gene3D" id="3.40.50.300">
    <property type="entry name" value="P-loop containing nucleotide triphosphate hydrolases"/>
    <property type="match status" value="1"/>
</dbReference>
<dbReference type="Proteomes" id="UP000001304">
    <property type="component" value="Chromosome"/>
</dbReference>
<keyword evidence="3" id="KW-1003">Cell membrane</keyword>
<dbReference type="HOGENOM" id="CLU_000604_1_2_2"/>
<dbReference type="InterPro" id="IPR003593">
    <property type="entry name" value="AAA+_ATPase"/>
</dbReference>
<evidence type="ECO:0000256" key="3">
    <source>
        <dbReference type="ARBA" id="ARBA00022475"/>
    </source>
</evidence>
<dbReference type="SUPFAM" id="SSF52540">
    <property type="entry name" value="P-loop containing nucleoside triphosphate hydrolases"/>
    <property type="match status" value="1"/>
</dbReference>
<dbReference type="GO" id="GO:1900753">
    <property type="term" value="P:doxorubicin transport"/>
    <property type="evidence" value="ECO:0007669"/>
    <property type="project" value="InterPro"/>
</dbReference>
<proteinExistence type="inferred from homology"/>
<dbReference type="InterPro" id="IPR017871">
    <property type="entry name" value="ABC_transporter-like_CS"/>
</dbReference>
<evidence type="ECO:0000256" key="7">
    <source>
        <dbReference type="ARBA" id="ARBA00023136"/>
    </source>
</evidence>
<evidence type="ECO:0000313" key="10">
    <source>
        <dbReference type="EMBL" id="ADM27102.1"/>
    </source>
</evidence>
<keyword evidence="11" id="KW-1185">Reference proteome</keyword>
<dbReference type="AlphaFoldDB" id="E0SQM8"/>
<keyword evidence="4" id="KW-0547">Nucleotide-binding</keyword>
<dbReference type="SMART" id="SM00382">
    <property type="entry name" value="AAA"/>
    <property type="match status" value="1"/>
</dbReference>
<evidence type="ECO:0000256" key="4">
    <source>
        <dbReference type="ARBA" id="ARBA00022741"/>
    </source>
</evidence>
<keyword evidence="5" id="KW-0067">ATP-binding</keyword>
<keyword evidence="6" id="KW-1278">Translocase</keyword>
<evidence type="ECO:0000256" key="2">
    <source>
        <dbReference type="ARBA" id="ARBA00022448"/>
    </source>
</evidence>
<gene>
    <name evidence="10" type="ordered locus">Igag_0253</name>
</gene>
<keyword evidence="7" id="KW-0472">Membrane</keyword>
<keyword evidence="2" id="KW-0813">Transport</keyword>
<dbReference type="FunFam" id="3.40.50.300:FF:000589">
    <property type="entry name" value="ABC transporter, ATP-binding subunit"/>
    <property type="match status" value="1"/>
</dbReference>
<dbReference type="STRING" id="583356.Igag_0253"/>
<dbReference type="PROSITE" id="PS00211">
    <property type="entry name" value="ABC_TRANSPORTER_1"/>
    <property type="match status" value="1"/>
</dbReference>
<dbReference type="EMBL" id="CP002098">
    <property type="protein sequence ID" value="ADM27102.1"/>
    <property type="molecule type" value="Genomic_DNA"/>
</dbReference>
<accession>E0SQM8</accession>
<dbReference type="PANTHER" id="PTHR43582:SF4">
    <property type="entry name" value="ANTIBIOTIC RESISTANCE ABC TRANSPORTER ATP-BINDING PROTEIN"/>
    <property type="match status" value="1"/>
</dbReference>
<name>E0SQM8_IGNAA</name>
<organism evidence="10 11">
    <name type="scientific">Ignisphaera aggregans (strain DSM 17230 / JCM 13409 / AQ1.S1)</name>
    <dbReference type="NCBI Taxonomy" id="583356"/>
    <lineage>
        <taxon>Archaea</taxon>
        <taxon>Thermoproteota</taxon>
        <taxon>Thermoprotei</taxon>
        <taxon>Desulfurococcales</taxon>
        <taxon>Desulfurococcaceae</taxon>
        <taxon>Ignisphaera</taxon>
    </lineage>
</organism>
<comment type="subcellular location">
    <subcellularLocation>
        <location evidence="1">Cell membrane</location>
        <topology evidence="1">Peripheral membrane protein</topology>
        <orientation evidence="1">Cytoplasmic side</orientation>
    </subcellularLocation>
</comment>
<evidence type="ECO:0000256" key="6">
    <source>
        <dbReference type="ARBA" id="ARBA00022967"/>
    </source>
</evidence>
<dbReference type="GO" id="GO:0016887">
    <property type="term" value="F:ATP hydrolysis activity"/>
    <property type="evidence" value="ECO:0007669"/>
    <property type="project" value="InterPro"/>
</dbReference>
<dbReference type="Pfam" id="PF13732">
    <property type="entry name" value="DrrA1-3_C"/>
    <property type="match status" value="1"/>
</dbReference>
<protein>
    <submittedName>
        <fullName evidence="10">Daunorubicin resistance ABC transporter ATPase subunit</fullName>
    </submittedName>
</protein>
<reference evidence="10 11" key="1">
    <citation type="journal article" date="2010" name="Stand. Genomic Sci.">
        <title>Complete genome sequence of Ignisphaera aggregans type strain (AQ1.S1).</title>
        <authorList>
            <person name="Goker M."/>
            <person name="Held B."/>
            <person name="Lapidus A."/>
            <person name="Nolan M."/>
            <person name="Spring S."/>
            <person name="Yasawong M."/>
            <person name="Lucas S."/>
            <person name="Glavina Del Rio T."/>
            <person name="Tice H."/>
            <person name="Cheng J.F."/>
            <person name="Goodwin L."/>
            <person name="Tapia R."/>
            <person name="Pitluck S."/>
            <person name="Liolios K."/>
            <person name="Ivanova N."/>
            <person name="Mavromatis K."/>
            <person name="Mikhailova N."/>
            <person name="Pati A."/>
            <person name="Chen A."/>
            <person name="Palaniappan K."/>
            <person name="Brambilla E."/>
            <person name="Land M."/>
            <person name="Hauser L."/>
            <person name="Chang Y.J."/>
            <person name="Jeffries C.D."/>
            <person name="Brettin T."/>
            <person name="Detter J.C."/>
            <person name="Han C."/>
            <person name="Rohde M."/>
            <person name="Sikorski J."/>
            <person name="Woyke T."/>
            <person name="Bristow J."/>
            <person name="Eisen J.A."/>
            <person name="Markowitz V."/>
            <person name="Hugenholtz P."/>
            <person name="Kyrpides N.C."/>
            <person name="Klenk H.P."/>
        </authorList>
    </citation>
    <scope>NUCLEOTIDE SEQUENCE [LARGE SCALE GENOMIC DNA]</scope>
    <source>
        <strain evidence="11">DSM 17230 / JCM 13409 / AQ1.S1</strain>
    </source>
</reference>
<dbReference type="InterPro" id="IPR005894">
    <property type="entry name" value="DrrA"/>
</dbReference>
<evidence type="ECO:0000256" key="8">
    <source>
        <dbReference type="ARBA" id="ARBA00049985"/>
    </source>
</evidence>
<dbReference type="InterPro" id="IPR025302">
    <property type="entry name" value="DrrA1/2-like_C"/>
</dbReference>
<dbReference type="GO" id="GO:0043215">
    <property type="term" value="P:daunorubicin transport"/>
    <property type="evidence" value="ECO:0007669"/>
    <property type="project" value="InterPro"/>
</dbReference>
<comment type="similarity">
    <text evidence="8">Belongs to the ABC transporter superfamily. Drug exporter-1 (DrugE1) (TC 3.A.1.105) family.</text>
</comment>
<evidence type="ECO:0000256" key="1">
    <source>
        <dbReference type="ARBA" id="ARBA00004413"/>
    </source>
</evidence>
<dbReference type="Pfam" id="PF00005">
    <property type="entry name" value="ABC_tran"/>
    <property type="match status" value="1"/>
</dbReference>
<dbReference type="InterPro" id="IPR027417">
    <property type="entry name" value="P-loop_NTPase"/>
</dbReference>
<dbReference type="KEGG" id="iag:Igag_0253"/>
<dbReference type="GO" id="GO:0005524">
    <property type="term" value="F:ATP binding"/>
    <property type="evidence" value="ECO:0007669"/>
    <property type="project" value="UniProtKB-KW"/>
</dbReference>
<feature type="domain" description="ABC transporter" evidence="9">
    <location>
        <begin position="5"/>
        <end position="236"/>
    </location>
</feature>